<evidence type="ECO:0000256" key="7">
    <source>
        <dbReference type="ARBA" id="ARBA00023288"/>
    </source>
</evidence>
<dbReference type="SMART" id="SM00155">
    <property type="entry name" value="PLDc"/>
    <property type="match status" value="2"/>
</dbReference>
<accession>A0AAD5KEE3</accession>
<feature type="region of interest" description="Disordered" evidence="10">
    <location>
        <begin position="930"/>
        <end position="1028"/>
    </location>
</feature>
<dbReference type="Proteomes" id="UP001209540">
    <property type="component" value="Unassembled WGS sequence"/>
</dbReference>
<dbReference type="Pfam" id="PF13091">
    <property type="entry name" value="PLDc_2"/>
    <property type="match status" value="1"/>
</dbReference>
<dbReference type="PANTHER" id="PTHR18896:SF76">
    <property type="entry name" value="PHOSPHOLIPASE"/>
    <property type="match status" value="1"/>
</dbReference>
<evidence type="ECO:0000313" key="12">
    <source>
        <dbReference type="EMBL" id="KAI9264119.1"/>
    </source>
</evidence>
<evidence type="ECO:0000256" key="6">
    <source>
        <dbReference type="ARBA" id="ARBA00023098"/>
    </source>
</evidence>
<dbReference type="InterPro" id="IPR015679">
    <property type="entry name" value="PLipase_D_fam"/>
</dbReference>
<keyword evidence="6" id="KW-0443">Lipid metabolism</keyword>
<dbReference type="Pfam" id="PF00614">
    <property type="entry name" value="PLDc"/>
    <property type="match status" value="1"/>
</dbReference>
<dbReference type="InterPro" id="IPR025202">
    <property type="entry name" value="PLD-like_dom"/>
</dbReference>
<dbReference type="GO" id="GO:0035556">
    <property type="term" value="P:intracellular signal transduction"/>
    <property type="evidence" value="ECO:0007669"/>
    <property type="project" value="InterPro"/>
</dbReference>
<feature type="region of interest" description="Disordered" evidence="10">
    <location>
        <begin position="96"/>
        <end position="119"/>
    </location>
</feature>
<dbReference type="CDD" id="cd09141">
    <property type="entry name" value="PLDc_vPLD1_2_yPLD_like_2"/>
    <property type="match status" value="1"/>
</dbReference>
<dbReference type="GO" id="GO:0035091">
    <property type="term" value="F:phosphatidylinositol binding"/>
    <property type="evidence" value="ECO:0007669"/>
    <property type="project" value="InterPro"/>
</dbReference>
<comment type="subcellular location">
    <subcellularLocation>
        <location evidence="8">Endomembrane system</location>
        <topology evidence="8">Lipid-anchor</topology>
    </subcellularLocation>
</comment>
<dbReference type="SUPFAM" id="SSF50729">
    <property type="entry name" value="PH domain-like"/>
    <property type="match status" value="1"/>
</dbReference>
<dbReference type="Gene3D" id="2.30.29.30">
    <property type="entry name" value="Pleckstrin-homology domain (PH domain)/Phosphotyrosine-binding domain (PTB)"/>
    <property type="match status" value="1"/>
</dbReference>
<evidence type="ECO:0000259" key="11">
    <source>
        <dbReference type="PROSITE" id="PS50035"/>
    </source>
</evidence>
<evidence type="ECO:0000256" key="1">
    <source>
        <dbReference type="ARBA" id="ARBA00000798"/>
    </source>
</evidence>
<reference evidence="12" key="2">
    <citation type="submission" date="2023-02" db="EMBL/GenBank/DDBJ databases">
        <authorList>
            <consortium name="DOE Joint Genome Institute"/>
            <person name="Mondo S.J."/>
            <person name="Chang Y."/>
            <person name="Wang Y."/>
            <person name="Ahrendt S."/>
            <person name="Andreopoulos W."/>
            <person name="Barry K."/>
            <person name="Beard J."/>
            <person name="Benny G.L."/>
            <person name="Blankenship S."/>
            <person name="Bonito G."/>
            <person name="Cuomo C."/>
            <person name="Desiro A."/>
            <person name="Gervers K.A."/>
            <person name="Hundley H."/>
            <person name="Kuo A."/>
            <person name="LaButti K."/>
            <person name="Lang B.F."/>
            <person name="Lipzen A."/>
            <person name="O'Donnell K."/>
            <person name="Pangilinan J."/>
            <person name="Reynolds N."/>
            <person name="Sandor L."/>
            <person name="Smith M.W."/>
            <person name="Tsang A."/>
            <person name="Grigoriev I.V."/>
            <person name="Stajich J.E."/>
            <person name="Spatafora J.W."/>
        </authorList>
    </citation>
    <scope>NUCLEOTIDE SEQUENCE</scope>
    <source>
        <strain evidence="12">RSA 2281</strain>
    </source>
</reference>
<protein>
    <recommendedName>
        <fullName evidence="9">Phospholipase</fullName>
        <ecNumber evidence="9">3.1.4.4</ecNumber>
    </recommendedName>
</protein>
<feature type="compositionally biased region" description="Polar residues" evidence="10">
    <location>
        <begin position="1010"/>
        <end position="1023"/>
    </location>
</feature>
<gene>
    <name evidence="12" type="ORF">BDA99DRAFT_604576</name>
</gene>
<dbReference type="Pfam" id="PF00787">
    <property type="entry name" value="PX"/>
    <property type="match status" value="1"/>
</dbReference>
<feature type="compositionally biased region" description="Basic and acidic residues" evidence="10">
    <location>
        <begin position="106"/>
        <end position="118"/>
    </location>
</feature>
<keyword evidence="5 9" id="KW-0442">Lipid degradation</keyword>
<dbReference type="GO" id="GO:0006654">
    <property type="term" value="P:phosphatidic acid biosynthetic process"/>
    <property type="evidence" value="ECO:0007669"/>
    <property type="project" value="InterPro"/>
</dbReference>
<reference evidence="12" key="1">
    <citation type="journal article" date="2022" name="IScience">
        <title>Evolution of zygomycete secretomes and the origins of terrestrial fungal ecologies.</title>
        <authorList>
            <person name="Chang Y."/>
            <person name="Wang Y."/>
            <person name="Mondo S."/>
            <person name="Ahrendt S."/>
            <person name="Andreopoulos W."/>
            <person name="Barry K."/>
            <person name="Beard J."/>
            <person name="Benny G.L."/>
            <person name="Blankenship S."/>
            <person name="Bonito G."/>
            <person name="Cuomo C."/>
            <person name="Desiro A."/>
            <person name="Gervers K.A."/>
            <person name="Hundley H."/>
            <person name="Kuo A."/>
            <person name="LaButti K."/>
            <person name="Lang B.F."/>
            <person name="Lipzen A."/>
            <person name="O'Donnell K."/>
            <person name="Pangilinan J."/>
            <person name="Reynolds N."/>
            <person name="Sandor L."/>
            <person name="Smith M.E."/>
            <person name="Tsang A."/>
            <person name="Grigoriev I.V."/>
            <person name="Stajich J.E."/>
            <person name="Spatafora J.W."/>
        </authorList>
    </citation>
    <scope>NUCLEOTIDE SEQUENCE</scope>
    <source>
        <strain evidence="12">RSA 2281</strain>
    </source>
</reference>
<evidence type="ECO:0000256" key="8">
    <source>
        <dbReference type="ARBA" id="ARBA00037868"/>
    </source>
</evidence>
<dbReference type="GO" id="GO:0004630">
    <property type="term" value="F:phospholipase D activity"/>
    <property type="evidence" value="ECO:0007669"/>
    <property type="project" value="UniProtKB-UniRule"/>
</dbReference>
<keyword evidence="13" id="KW-1185">Reference proteome</keyword>
<comment type="similarity">
    <text evidence="2 9">Belongs to the phospholipase D family.</text>
</comment>
<proteinExistence type="inferred from homology"/>
<feature type="compositionally biased region" description="Polar residues" evidence="10">
    <location>
        <begin position="96"/>
        <end position="105"/>
    </location>
</feature>
<evidence type="ECO:0000256" key="3">
    <source>
        <dbReference type="ARBA" id="ARBA00022737"/>
    </source>
</evidence>
<comment type="caution">
    <text evidence="12">The sequence shown here is derived from an EMBL/GenBank/DDBJ whole genome shotgun (WGS) entry which is preliminary data.</text>
</comment>
<dbReference type="GO" id="GO:0009395">
    <property type="term" value="P:phospholipid catabolic process"/>
    <property type="evidence" value="ECO:0007669"/>
    <property type="project" value="TreeGrafter"/>
</dbReference>
<dbReference type="PROSITE" id="PS50035">
    <property type="entry name" value="PLD"/>
    <property type="match status" value="2"/>
</dbReference>
<dbReference type="AlphaFoldDB" id="A0AAD5KEE3"/>
<feature type="domain" description="PLD phosphodiesterase" evidence="11">
    <location>
        <begin position="1047"/>
        <end position="1074"/>
    </location>
</feature>
<feature type="compositionally biased region" description="Polar residues" evidence="10">
    <location>
        <begin position="980"/>
        <end position="996"/>
    </location>
</feature>
<dbReference type="CDD" id="cd09138">
    <property type="entry name" value="PLDc_vPLD1_2_yPLD_like_1"/>
    <property type="match status" value="1"/>
</dbReference>
<dbReference type="SUPFAM" id="SSF64268">
    <property type="entry name" value="PX domain"/>
    <property type="match status" value="1"/>
</dbReference>
<evidence type="ECO:0000256" key="9">
    <source>
        <dbReference type="PIRNR" id="PIRNR009376"/>
    </source>
</evidence>
<dbReference type="InterPro" id="IPR011993">
    <property type="entry name" value="PH-like_dom_sf"/>
</dbReference>
<evidence type="ECO:0000256" key="2">
    <source>
        <dbReference type="ARBA" id="ARBA00008664"/>
    </source>
</evidence>
<dbReference type="EMBL" id="JAIXMP010000012">
    <property type="protein sequence ID" value="KAI9264119.1"/>
    <property type="molecule type" value="Genomic_DNA"/>
</dbReference>
<dbReference type="InterPro" id="IPR001683">
    <property type="entry name" value="PX_dom"/>
</dbReference>
<feature type="domain" description="PLD phosphodiesterase" evidence="11">
    <location>
        <begin position="641"/>
        <end position="668"/>
    </location>
</feature>
<dbReference type="InterPro" id="IPR036871">
    <property type="entry name" value="PX_dom_sf"/>
</dbReference>
<dbReference type="Gene3D" id="3.30.1520.10">
    <property type="entry name" value="Phox-like domain"/>
    <property type="match status" value="1"/>
</dbReference>
<keyword evidence="7" id="KW-0449">Lipoprotein</keyword>
<name>A0AAD5KEE3_9FUNG</name>
<dbReference type="PANTHER" id="PTHR18896">
    <property type="entry name" value="PHOSPHOLIPASE D"/>
    <property type="match status" value="1"/>
</dbReference>
<dbReference type="CDD" id="cd00138">
    <property type="entry name" value="PLDc_SF"/>
    <property type="match status" value="1"/>
</dbReference>
<dbReference type="SMART" id="SM00312">
    <property type="entry name" value="PX"/>
    <property type="match status" value="1"/>
</dbReference>
<keyword evidence="3" id="KW-0677">Repeat</keyword>
<sequence length="1242" mass="142917">MSNPIAANAEYWIQSNGTTTTNSGATTTQTTNTIHRYPAQQHPQHTYHHHHHHYRHHPHRHERRHFHHHNYHHSIRRQQEQQQQLLLASHSFHDQNQVAQSSTMTTHDDNSQQQEESRWQSLANSFVRRMSVNIVPPKHDTSNEVEGEEEEKVDAFLAAAQNESQIPPTYYEYFEALRKSQKEMPIMLGELEPLPSVDEVVKENARVAHLAEKRSFYFEHPFDDTISSNAPFPDRLPSALPPGATKVSLIPLPIDQGPVSTPLDLFSHLIVALRDADEHNTIYLIDLVYGEIRWTIKRSISDFYDLWMMLKFRSTIESPPSFPSKLQNLAIAIATRRSGTTQELQQHHHHSEWNPVDSRGEKRRTELYQYLQDLVGQSKQCPDYSGMSDLCEFLEVSGISLVKDMGWKGKEGYLEQKAVTGSAPMIRCIRRSGWVKRWCIIRDSYIALCKDTSSMKPTDVILIDKRFQADWDERKHFSQYPLVTISNNTKQKIQIRIPKESKEWEACFDKVMKRSPWKADNRYASFAPVRENAKIKWFVDGHEYFEAVAEAILSAKSDIFIEDWWLSPQLYLRRPPKGNEEYRIDRLLKRKATLDDVKIYVVIYKAVNAALPIDSEHTKHWLQDVHPNIIVLRHANRTASLFSAHHEKILVIDQRLAFVGGLDLCFGRYDTCNHDLTDYTKEDDQFPEIFPGQDYSNPRIRDFVRVSDFKYETVDKRRIARMPWHDVHTGMVGPPARDVARHFIQRWNFIKSSKHATEEEIPYLLPKGEMVATSDKTRFRGTCKVQIVRSSAQWSMGIRDAEHSIYMAYMECIEKAKHFIYIENQFFITATDKSNKLINNYIGEAIVRRIIRAHEEKTKFRVIVVLPTAPGFEGDFVNPDIRSMTLRSVAHYQYMSISRGGSSVLEKLRQAKIVPEDYIGFYSLRNWGRIKSSSSTTTPTPLSSNGMIKEESSPPPDSAATVVGRGSFDNKPHSSSSSSTLPNLQQSVHGNNTNNIGRSNSKKSKKGRSLSTMTTKNTSNSGIATEESIRRPTRLAFDDARMDFVTEQVYIHSKLMIVDDKIVICGSANINDRSQLGGRDSEIASVVEDTELVESRMNGSKYQASKFALTLRMQLFKEHLGILHSGHDKLRQDRLVMDPLHDDFYHGVWNKTAQDNTLIYRHIFKCVPDDTVSTSEEHRRFVPNPVTISSGHVADPWSMNEEYIQSELDKIRGHLVTFPTEYLCRDNVNNSISQVVPSTIFT</sequence>
<dbReference type="SUPFAM" id="SSF56024">
    <property type="entry name" value="Phospholipase D/nuclease"/>
    <property type="match status" value="2"/>
</dbReference>
<organism evidence="12 13">
    <name type="scientific">Phascolomyces articulosus</name>
    <dbReference type="NCBI Taxonomy" id="60185"/>
    <lineage>
        <taxon>Eukaryota</taxon>
        <taxon>Fungi</taxon>
        <taxon>Fungi incertae sedis</taxon>
        <taxon>Mucoromycota</taxon>
        <taxon>Mucoromycotina</taxon>
        <taxon>Mucoromycetes</taxon>
        <taxon>Mucorales</taxon>
        <taxon>Lichtheimiaceae</taxon>
        <taxon>Phascolomyces</taxon>
    </lineage>
</organism>
<dbReference type="InterPro" id="IPR016555">
    <property type="entry name" value="PLipase_D_euk"/>
</dbReference>
<keyword evidence="4 9" id="KW-0378">Hydrolase</keyword>
<dbReference type="EC" id="3.1.4.4" evidence="9"/>
<dbReference type="GO" id="GO:0012505">
    <property type="term" value="C:endomembrane system"/>
    <property type="evidence" value="ECO:0007669"/>
    <property type="project" value="UniProtKB-SubCell"/>
</dbReference>
<feature type="compositionally biased region" description="Low complexity" evidence="10">
    <location>
        <begin position="932"/>
        <end position="944"/>
    </location>
</feature>
<comment type="catalytic activity">
    <reaction evidence="1 9">
        <text>a 1,2-diacyl-sn-glycero-3-phosphocholine + H2O = a 1,2-diacyl-sn-glycero-3-phosphate + choline + H(+)</text>
        <dbReference type="Rhea" id="RHEA:14445"/>
        <dbReference type="ChEBI" id="CHEBI:15354"/>
        <dbReference type="ChEBI" id="CHEBI:15377"/>
        <dbReference type="ChEBI" id="CHEBI:15378"/>
        <dbReference type="ChEBI" id="CHEBI:57643"/>
        <dbReference type="ChEBI" id="CHEBI:58608"/>
        <dbReference type="EC" id="3.1.4.4"/>
    </reaction>
</comment>
<dbReference type="Gene3D" id="3.30.870.10">
    <property type="entry name" value="Endonuclease Chain A"/>
    <property type="match status" value="2"/>
</dbReference>
<evidence type="ECO:0000256" key="5">
    <source>
        <dbReference type="ARBA" id="ARBA00022963"/>
    </source>
</evidence>
<dbReference type="InterPro" id="IPR001736">
    <property type="entry name" value="PLipase_D/transphosphatidylase"/>
</dbReference>
<evidence type="ECO:0000313" key="13">
    <source>
        <dbReference type="Proteomes" id="UP001209540"/>
    </source>
</evidence>
<dbReference type="PIRSF" id="PIRSF009376">
    <property type="entry name" value="Phospholipase_D_euk"/>
    <property type="match status" value="1"/>
</dbReference>
<evidence type="ECO:0000256" key="4">
    <source>
        <dbReference type="ARBA" id="ARBA00022801"/>
    </source>
</evidence>
<evidence type="ECO:0000256" key="10">
    <source>
        <dbReference type="SAM" id="MobiDB-lite"/>
    </source>
</evidence>